<gene>
    <name evidence="5" type="ORF">C8A00DRAFT_38376</name>
</gene>
<evidence type="ECO:0000313" key="5">
    <source>
        <dbReference type="EMBL" id="KAK4149036.1"/>
    </source>
</evidence>
<dbReference type="GO" id="GO:0005524">
    <property type="term" value="F:ATP binding"/>
    <property type="evidence" value="ECO:0007669"/>
    <property type="project" value="InterPro"/>
</dbReference>
<dbReference type="Proteomes" id="UP001302745">
    <property type="component" value="Unassembled WGS sequence"/>
</dbReference>
<keyword evidence="2" id="KW-0067">ATP-binding</keyword>
<evidence type="ECO:0000256" key="2">
    <source>
        <dbReference type="ARBA" id="ARBA00022840"/>
    </source>
</evidence>
<evidence type="ECO:0000313" key="6">
    <source>
        <dbReference type="Proteomes" id="UP001302745"/>
    </source>
</evidence>
<organism evidence="5 6">
    <name type="scientific">Chaetomidium leptoderma</name>
    <dbReference type="NCBI Taxonomy" id="669021"/>
    <lineage>
        <taxon>Eukaryota</taxon>
        <taxon>Fungi</taxon>
        <taxon>Dikarya</taxon>
        <taxon>Ascomycota</taxon>
        <taxon>Pezizomycotina</taxon>
        <taxon>Sordariomycetes</taxon>
        <taxon>Sordariomycetidae</taxon>
        <taxon>Sordariales</taxon>
        <taxon>Chaetomiaceae</taxon>
        <taxon>Chaetomidium</taxon>
    </lineage>
</organism>
<protein>
    <recommendedName>
        <fullName evidence="4">SNF2 N-terminal domain-containing protein</fullName>
    </recommendedName>
</protein>
<accession>A0AAN6VDT1</accession>
<dbReference type="InterPro" id="IPR027417">
    <property type="entry name" value="P-loop_NTPase"/>
</dbReference>
<evidence type="ECO:0000259" key="4">
    <source>
        <dbReference type="Pfam" id="PF00176"/>
    </source>
</evidence>
<dbReference type="InterPro" id="IPR000330">
    <property type="entry name" value="SNF2_N"/>
</dbReference>
<comment type="caution">
    <text evidence="5">The sequence shown here is derived from an EMBL/GenBank/DDBJ whole genome shotgun (WGS) entry which is preliminary data.</text>
</comment>
<reference evidence="5" key="2">
    <citation type="submission" date="2023-05" db="EMBL/GenBank/DDBJ databases">
        <authorList>
            <consortium name="Lawrence Berkeley National Laboratory"/>
            <person name="Steindorff A."/>
            <person name="Hensen N."/>
            <person name="Bonometti L."/>
            <person name="Westerberg I."/>
            <person name="Brannstrom I.O."/>
            <person name="Guillou S."/>
            <person name="Cros-Aarteil S."/>
            <person name="Calhoun S."/>
            <person name="Haridas S."/>
            <person name="Kuo A."/>
            <person name="Mondo S."/>
            <person name="Pangilinan J."/>
            <person name="Riley R."/>
            <person name="Labutti K."/>
            <person name="Andreopoulos B."/>
            <person name="Lipzen A."/>
            <person name="Chen C."/>
            <person name="Yanf M."/>
            <person name="Daum C."/>
            <person name="Ng V."/>
            <person name="Clum A."/>
            <person name="Ohm R."/>
            <person name="Martin F."/>
            <person name="Silar P."/>
            <person name="Natvig D."/>
            <person name="Lalanne C."/>
            <person name="Gautier V."/>
            <person name="Ament-Velasquez S.L."/>
            <person name="Kruys A."/>
            <person name="Hutchinson M.I."/>
            <person name="Powell A.J."/>
            <person name="Barry K."/>
            <person name="Miller A.N."/>
            <person name="Grigoriev I.V."/>
            <person name="Debuchy R."/>
            <person name="Gladieux P."/>
            <person name="Thoren M.H."/>
            <person name="Johannesson H."/>
        </authorList>
    </citation>
    <scope>NUCLEOTIDE SEQUENCE</scope>
    <source>
        <strain evidence="5">CBS 538.74</strain>
    </source>
</reference>
<dbReference type="EMBL" id="MU857214">
    <property type="protein sequence ID" value="KAK4149036.1"/>
    <property type="molecule type" value="Genomic_DNA"/>
</dbReference>
<dbReference type="Pfam" id="PF00176">
    <property type="entry name" value="SNF2-rel_dom"/>
    <property type="match status" value="1"/>
</dbReference>
<feature type="domain" description="SNF2 N-terminal" evidence="4">
    <location>
        <begin position="104"/>
        <end position="230"/>
    </location>
</feature>
<keyword evidence="6" id="KW-1185">Reference proteome</keyword>
<dbReference type="AlphaFoldDB" id="A0AAN6VDT1"/>
<dbReference type="Gene3D" id="3.40.50.300">
    <property type="entry name" value="P-loop containing nucleotide triphosphate hydrolases"/>
    <property type="match status" value="1"/>
</dbReference>
<keyword evidence="1" id="KW-0547">Nucleotide-binding</keyword>
<proteinExistence type="predicted"/>
<name>A0AAN6VDT1_9PEZI</name>
<dbReference type="SUPFAM" id="SSF52540">
    <property type="entry name" value="P-loop containing nucleoside triphosphate hydrolases"/>
    <property type="match status" value="1"/>
</dbReference>
<feature type="region of interest" description="Disordered" evidence="3">
    <location>
        <begin position="1"/>
        <end position="54"/>
    </location>
</feature>
<reference evidence="5" key="1">
    <citation type="journal article" date="2023" name="Mol. Phylogenet. Evol.">
        <title>Genome-scale phylogeny and comparative genomics of the fungal order Sordariales.</title>
        <authorList>
            <person name="Hensen N."/>
            <person name="Bonometti L."/>
            <person name="Westerberg I."/>
            <person name="Brannstrom I.O."/>
            <person name="Guillou S."/>
            <person name="Cros-Aarteil S."/>
            <person name="Calhoun S."/>
            <person name="Haridas S."/>
            <person name="Kuo A."/>
            <person name="Mondo S."/>
            <person name="Pangilinan J."/>
            <person name="Riley R."/>
            <person name="LaButti K."/>
            <person name="Andreopoulos B."/>
            <person name="Lipzen A."/>
            <person name="Chen C."/>
            <person name="Yan M."/>
            <person name="Daum C."/>
            <person name="Ng V."/>
            <person name="Clum A."/>
            <person name="Steindorff A."/>
            <person name="Ohm R.A."/>
            <person name="Martin F."/>
            <person name="Silar P."/>
            <person name="Natvig D.O."/>
            <person name="Lalanne C."/>
            <person name="Gautier V."/>
            <person name="Ament-Velasquez S.L."/>
            <person name="Kruys A."/>
            <person name="Hutchinson M.I."/>
            <person name="Powell A.J."/>
            <person name="Barry K."/>
            <person name="Miller A.N."/>
            <person name="Grigoriev I.V."/>
            <person name="Debuchy R."/>
            <person name="Gladieux P."/>
            <person name="Hiltunen Thoren M."/>
            <person name="Johannesson H."/>
        </authorList>
    </citation>
    <scope>NUCLEOTIDE SEQUENCE</scope>
    <source>
        <strain evidence="5">CBS 538.74</strain>
    </source>
</reference>
<sequence length="311" mass="33856">MSVRGRARGEGDTTRGASERGDNNWEGENLLQDIDAYERGDGDGENPPQDIDASLRPTDDLLLWASEECEFFCHDKSRTAHNQGVQLLGTNIPLRPMQMDVVYRFLRQCFRGDLGGGIMALDTGLGKTIIALAIIAVMRLAELNFAEVQSEWTSTTADGMAAVAPRRHNQQGEAGPCPSGNRWSIQCCCVAGSLTLDIALRQGPGPSLALTPANVVTQFAKEASKYLQKDILVPGSSRRVSFVRARGYLVNDPSTLSHDIRTTIRTDFLSESLPRIRARKNASVETQLASDSVSEIGSQDQAQLSNLANVH</sequence>
<evidence type="ECO:0000256" key="3">
    <source>
        <dbReference type="SAM" id="MobiDB-lite"/>
    </source>
</evidence>
<evidence type="ECO:0000256" key="1">
    <source>
        <dbReference type="ARBA" id="ARBA00022741"/>
    </source>
</evidence>
<feature type="compositionally biased region" description="Basic and acidic residues" evidence="3">
    <location>
        <begin position="7"/>
        <end position="23"/>
    </location>
</feature>